<evidence type="ECO:0000313" key="1">
    <source>
        <dbReference type="EMBL" id="KAL3661962.1"/>
    </source>
</evidence>
<dbReference type="AlphaFoldDB" id="A0ABD3F669"/>
<accession>A0ABD3F669</accession>
<name>A0ABD3F669_9STRA</name>
<feature type="non-terminal residue" evidence="1">
    <location>
        <position position="1"/>
    </location>
</feature>
<keyword evidence="2" id="KW-1185">Reference proteome</keyword>
<organism evidence="1 2">
    <name type="scientific">Phytophthora oleae</name>
    <dbReference type="NCBI Taxonomy" id="2107226"/>
    <lineage>
        <taxon>Eukaryota</taxon>
        <taxon>Sar</taxon>
        <taxon>Stramenopiles</taxon>
        <taxon>Oomycota</taxon>
        <taxon>Peronosporomycetes</taxon>
        <taxon>Peronosporales</taxon>
        <taxon>Peronosporaceae</taxon>
        <taxon>Phytophthora</taxon>
    </lineage>
</organism>
<proteinExistence type="predicted"/>
<comment type="caution">
    <text evidence="1">The sequence shown here is derived from an EMBL/GenBank/DDBJ whole genome shotgun (WGS) entry which is preliminary data.</text>
</comment>
<dbReference type="EMBL" id="JBIMZQ010000034">
    <property type="protein sequence ID" value="KAL3661962.1"/>
    <property type="molecule type" value="Genomic_DNA"/>
</dbReference>
<gene>
    <name evidence="1" type="ORF">V7S43_013253</name>
</gene>
<dbReference type="Proteomes" id="UP001632037">
    <property type="component" value="Unassembled WGS sequence"/>
</dbReference>
<protein>
    <submittedName>
        <fullName evidence="1">Uncharacterized protein</fullName>
    </submittedName>
</protein>
<reference evidence="1 2" key="1">
    <citation type="submission" date="2024-09" db="EMBL/GenBank/DDBJ databases">
        <title>Genome sequencing and assembly of Phytophthora oleae, isolate VK10A, causative agent of rot of olive drupes.</title>
        <authorList>
            <person name="Conti Taguali S."/>
            <person name="Riolo M."/>
            <person name="La Spada F."/>
            <person name="Cacciola S.O."/>
            <person name="Dionisio G."/>
        </authorList>
    </citation>
    <scope>NUCLEOTIDE SEQUENCE [LARGE SCALE GENOMIC DNA]</scope>
    <source>
        <strain evidence="1 2">VK10A</strain>
    </source>
</reference>
<evidence type="ECO:0000313" key="2">
    <source>
        <dbReference type="Proteomes" id="UP001632037"/>
    </source>
</evidence>
<sequence>VNTVGGESETTEIAVNETDFEGGRYGVEHFEAIEEREGQYAPEVTSVPGREFLYDNREETVHEEEDVCEETLLPVKGKTVEVSEGEEDYFCDYYADYKEIATVFPRSRSLDV</sequence>